<evidence type="ECO:0000259" key="9">
    <source>
        <dbReference type="Pfam" id="PF20979"/>
    </source>
</evidence>
<feature type="compositionally biased region" description="Basic and acidic residues" evidence="8">
    <location>
        <begin position="128"/>
        <end position="139"/>
    </location>
</feature>
<keyword evidence="11" id="KW-1185">Reference proteome</keyword>
<dbReference type="InterPro" id="IPR048268">
    <property type="entry name" value="Arginosuc_syn_C"/>
</dbReference>
<dbReference type="Pfam" id="PF20979">
    <property type="entry name" value="Arginosuc_syn_C"/>
    <property type="match status" value="1"/>
</dbReference>
<evidence type="ECO:0000256" key="2">
    <source>
        <dbReference type="ARBA" id="ARBA00012286"/>
    </source>
</evidence>
<keyword evidence="4" id="KW-0436">Ligase</keyword>
<evidence type="ECO:0000313" key="11">
    <source>
        <dbReference type="Proteomes" id="UP001268819"/>
    </source>
</evidence>
<keyword evidence="3" id="KW-0055">Arginine biosynthesis</keyword>
<dbReference type="Gene3D" id="3.90.1260.10">
    <property type="entry name" value="Argininosuccinate synthetase, chain A, domain 2"/>
    <property type="match status" value="1"/>
</dbReference>
<gene>
    <name evidence="10" type="ORF">J2S66_004068</name>
</gene>
<dbReference type="RefSeq" id="WP_310308743.1">
    <property type="nucleotide sequence ID" value="NZ_BAAAXB010000001.1"/>
</dbReference>
<feature type="compositionally biased region" description="Basic and acidic residues" evidence="8">
    <location>
        <begin position="146"/>
        <end position="156"/>
    </location>
</feature>
<dbReference type="PANTHER" id="PTHR11587:SF2">
    <property type="entry name" value="ARGININOSUCCINATE SYNTHASE"/>
    <property type="match status" value="1"/>
</dbReference>
<evidence type="ECO:0000313" key="10">
    <source>
        <dbReference type="EMBL" id="MDR6595684.1"/>
    </source>
</evidence>
<dbReference type="EMBL" id="JAVDSG010000001">
    <property type="protein sequence ID" value="MDR6595684.1"/>
    <property type="molecule type" value="Genomic_DNA"/>
</dbReference>
<organism evidence="10 11">
    <name type="scientific">Saccharothrix longispora</name>
    <dbReference type="NCBI Taxonomy" id="33920"/>
    <lineage>
        <taxon>Bacteria</taxon>
        <taxon>Bacillati</taxon>
        <taxon>Actinomycetota</taxon>
        <taxon>Actinomycetes</taxon>
        <taxon>Pseudonocardiales</taxon>
        <taxon>Pseudonocardiaceae</taxon>
        <taxon>Saccharothrix</taxon>
    </lineage>
</organism>
<dbReference type="Proteomes" id="UP001268819">
    <property type="component" value="Unassembled WGS sequence"/>
</dbReference>
<evidence type="ECO:0000256" key="8">
    <source>
        <dbReference type="SAM" id="MobiDB-lite"/>
    </source>
</evidence>
<dbReference type="InterPro" id="IPR024074">
    <property type="entry name" value="AS_cat/multimer_dom_body"/>
</dbReference>
<keyword evidence="6" id="KW-0547">Nucleotide-binding</keyword>
<evidence type="ECO:0000256" key="7">
    <source>
        <dbReference type="ARBA" id="ARBA00022840"/>
    </source>
</evidence>
<protein>
    <recommendedName>
        <fullName evidence="2">argininosuccinate synthase</fullName>
        <ecNumber evidence="2">6.3.4.5</ecNumber>
    </recommendedName>
</protein>
<feature type="region of interest" description="Disordered" evidence="8">
    <location>
        <begin position="128"/>
        <end position="156"/>
    </location>
</feature>
<keyword evidence="5" id="KW-0028">Amino-acid biosynthesis</keyword>
<evidence type="ECO:0000256" key="6">
    <source>
        <dbReference type="ARBA" id="ARBA00022741"/>
    </source>
</evidence>
<accession>A0ABU1PYG0</accession>
<sequence length="156" mass="17384">MPADTCEVVVAFDRGVPVALDGETVTAFQAIRELDLNAGRHTVRGARQALGALALTTAHRELETVTLEHETARFKRQVDRRWGELVRDGQWSSPLRHALDGFLETTRRHVTGEVRLLLHDGRATVTGLRREQAPHDHAPAGRGWGHPHDQSKRDQG</sequence>
<comment type="pathway">
    <text evidence="1">Amino-acid biosynthesis; L-arginine biosynthesis; L-arginine from L-ornithine and carbamoyl phosphate: step 2/3.</text>
</comment>
<reference evidence="10 11" key="1">
    <citation type="submission" date="2023-07" db="EMBL/GenBank/DDBJ databases">
        <title>Sequencing the genomes of 1000 actinobacteria strains.</title>
        <authorList>
            <person name="Klenk H.-P."/>
        </authorList>
    </citation>
    <scope>NUCLEOTIDE SEQUENCE [LARGE SCALE GENOMIC DNA]</scope>
    <source>
        <strain evidence="10 11">DSM 43749</strain>
    </source>
</reference>
<evidence type="ECO:0000256" key="3">
    <source>
        <dbReference type="ARBA" id="ARBA00022571"/>
    </source>
</evidence>
<keyword evidence="7" id="KW-0067">ATP-binding</keyword>
<feature type="domain" description="Arginosuccinate synthase C-terminal" evidence="9">
    <location>
        <begin position="6"/>
        <end position="133"/>
    </location>
</feature>
<dbReference type="PANTHER" id="PTHR11587">
    <property type="entry name" value="ARGININOSUCCINATE SYNTHASE"/>
    <property type="match status" value="1"/>
</dbReference>
<evidence type="ECO:0000256" key="1">
    <source>
        <dbReference type="ARBA" id="ARBA00004967"/>
    </source>
</evidence>
<evidence type="ECO:0000256" key="5">
    <source>
        <dbReference type="ARBA" id="ARBA00022605"/>
    </source>
</evidence>
<dbReference type="EC" id="6.3.4.5" evidence="2"/>
<dbReference type="InterPro" id="IPR001518">
    <property type="entry name" value="Arginosuc_synth"/>
</dbReference>
<dbReference type="SUPFAM" id="SSF69864">
    <property type="entry name" value="Argininosuccinate synthetase, C-terminal domain"/>
    <property type="match status" value="1"/>
</dbReference>
<proteinExistence type="predicted"/>
<name>A0ABU1PYG0_9PSEU</name>
<evidence type="ECO:0000256" key="4">
    <source>
        <dbReference type="ARBA" id="ARBA00022598"/>
    </source>
</evidence>
<comment type="caution">
    <text evidence="10">The sequence shown here is derived from an EMBL/GenBank/DDBJ whole genome shotgun (WGS) entry which is preliminary data.</text>
</comment>